<organism evidence="1">
    <name type="scientific">hydrothermal vent metagenome</name>
    <dbReference type="NCBI Taxonomy" id="652676"/>
    <lineage>
        <taxon>unclassified sequences</taxon>
        <taxon>metagenomes</taxon>
        <taxon>ecological metagenomes</taxon>
    </lineage>
</organism>
<name>A0A3B1C6P3_9ZZZZ</name>
<protein>
    <submittedName>
        <fullName evidence="1">Uncharacterized protein</fullName>
    </submittedName>
</protein>
<reference evidence="1" key="1">
    <citation type="submission" date="2018-06" db="EMBL/GenBank/DDBJ databases">
        <authorList>
            <person name="Zhirakovskaya E."/>
        </authorList>
    </citation>
    <scope>NUCLEOTIDE SEQUENCE</scope>
</reference>
<sequence length="64" mass="7449">MNQSYYDAVVKMEEMGVNPEYIQGWQGGFVHNPEREEQRLNEAYSAGFEDGKNQTTENFAKWAK</sequence>
<dbReference type="AlphaFoldDB" id="A0A3B1C6P3"/>
<gene>
    <name evidence="1" type="ORF">MNBD_GAMMA24-2214</name>
</gene>
<evidence type="ECO:0000313" key="1">
    <source>
        <dbReference type="EMBL" id="VAX14375.1"/>
    </source>
</evidence>
<dbReference type="EMBL" id="UOFZ01000175">
    <property type="protein sequence ID" value="VAX14375.1"/>
    <property type="molecule type" value="Genomic_DNA"/>
</dbReference>
<proteinExistence type="predicted"/>
<accession>A0A3B1C6P3</accession>